<comment type="caution">
    <text evidence="1">The sequence shown here is derived from an EMBL/GenBank/DDBJ whole genome shotgun (WGS) entry which is preliminary data.</text>
</comment>
<dbReference type="Pfam" id="PF03112">
    <property type="entry name" value="DUF244"/>
    <property type="match status" value="1"/>
</dbReference>
<evidence type="ECO:0000313" key="1">
    <source>
        <dbReference type="EMBL" id="MBB6208458.1"/>
    </source>
</evidence>
<dbReference type="Proteomes" id="UP000575983">
    <property type="component" value="Unassembled WGS sequence"/>
</dbReference>
<accession>A0A7X0DK13</accession>
<gene>
    <name evidence="1" type="ORF">HNQ06_000988</name>
</gene>
<dbReference type="EMBL" id="JACHFC010000007">
    <property type="protein sequence ID" value="MBB6208458.1"/>
    <property type="molecule type" value="Genomic_DNA"/>
</dbReference>
<reference evidence="1 2" key="1">
    <citation type="submission" date="2020-08" db="EMBL/GenBank/DDBJ databases">
        <title>Genomic Encyclopedia of Type Strains, Phase IV (KMG-IV): sequencing the most valuable type-strain genomes for metagenomic binning, comparative biology and taxonomic classification.</title>
        <authorList>
            <person name="Goeker M."/>
        </authorList>
    </citation>
    <scope>NUCLEOTIDE SEQUENCE [LARGE SCALE GENOMIC DNA]</scope>
    <source>
        <strain evidence="1 2">DSM 17992</strain>
    </source>
</reference>
<evidence type="ECO:0000313" key="2">
    <source>
        <dbReference type="Proteomes" id="UP000575983"/>
    </source>
</evidence>
<dbReference type="AlphaFoldDB" id="A0A7X0DK13"/>
<name>A0A7X0DK13_9SPIR</name>
<protein>
    <submittedName>
        <fullName evidence="1">Uncharacterized protein</fullName>
    </submittedName>
</protein>
<sequence length="56" mass="6379">MGKSKFSLTGIELDWINKFVEHIDFIDFEIKPEQAVVSLECALVEIDSLRSAPKKI</sequence>
<organism evidence="1 2">
    <name type="scientific">Borreliella lanei</name>
    <dbReference type="NCBI Taxonomy" id="373540"/>
    <lineage>
        <taxon>Bacteria</taxon>
        <taxon>Pseudomonadati</taxon>
        <taxon>Spirochaetota</taxon>
        <taxon>Spirochaetia</taxon>
        <taxon>Spirochaetales</taxon>
        <taxon>Borreliaceae</taxon>
        <taxon>Borreliella</taxon>
    </lineage>
</organism>
<dbReference type="InterPro" id="IPR004335">
    <property type="entry name" value="DUF244"/>
</dbReference>
<keyword evidence="2" id="KW-1185">Reference proteome</keyword>
<proteinExistence type="predicted"/>